<dbReference type="EMBL" id="VJMJ01000166">
    <property type="protein sequence ID" value="KAF0729350.1"/>
    <property type="molecule type" value="Genomic_DNA"/>
</dbReference>
<protein>
    <submittedName>
        <fullName evidence="2">Uncharacterized protein</fullName>
    </submittedName>
</protein>
<reference evidence="2 3" key="1">
    <citation type="submission" date="2019-07" db="EMBL/GenBank/DDBJ databases">
        <title>Genomics analysis of Aphanomyces spp. identifies a new class of oomycete effector associated with host adaptation.</title>
        <authorList>
            <person name="Gaulin E."/>
        </authorList>
    </citation>
    <scope>NUCLEOTIDE SEQUENCE [LARGE SCALE GENOMIC DNA]</scope>
    <source>
        <strain evidence="2 3">ATCC 201684</strain>
    </source>
</reference>
<organism evidence="2 3">
    <name type="scientific">Aphanomyces euteiches</name>
    <dbReference type="NCBI Taxonomy" id="100861"/>
    <lineage>
        <taxon>Eukaryota</taxon>
        <taxon>Sar</taxon>
        <taxon>Stramenopiles</taxon>
        <taxon>Oomycota</taxon>
        <taxon>Saprolegniomycetes</taxon>
        <taxon>Saprolegniales</taxon>
        <taxon>Verrucalvaceae</taxon>
        <taxon>Aphanomyces</taxon>
    </lineage>
</organism>
<dbReference type="Proteomes" id="UP000481153">
    <property type="component" value="Unassembled WGS sequence"/>
</dbReference>
<accession>A0A6G0WPN9</accession>
<proteinExistence type="predicted"/>
<gene>
    <name evidence="2" type="ORF">Ae201684_013094</name>
</gene>
<evidence type="ECO:0000313" key="3">
    <source>
        <dbReference type="Proteomes" id="UP000481153"/>
    </source>
</evidence>
<feature type="compositionally biased region" description="Low complexity" evidence="1">
    <location>
        <begin position="245"/>
        <end position="254"/>
    </location>
</feature>
<feature type="compositionally biased region" description="Polar residues" evidence="1">
    <location>
        <begin position="25"/>
        <end position="44"/>
    </location>
</feature>
<dbReference type="AlphaFoldDB" id="A0A6G0WPN9"/>
<feature type="region of interest" description="Disordered" evidence="1">
    <location>
        <begin position="229"/>
        <end position="254"/>
    </location>
</feature>
<dbReference type="VEuPathDB" id="FungiDB:AeMF1_018416"/>
<evidence type="ECO:0000256" key="1">
    <source>
        <dbReference type="SAM" id="MobiDB-lite"/>
    </source>
</evidence>
<evidence type="ECO:0000313" key="2">
    <source>
        <dbReference type="EMBL" id="KAF0729350.1"/>
    </source>
</evidence>
<comment type="caution">
    <text evidence="2">The sequence shown here is derived from an EMBL/GenBank/DDBJ whole genome shotgun (WGS) entry which is preliminary data.</text>
</comment>
<sequence length="254" mass="27759">MHVLKKALSRKESQAPRDGGAPTQDADTTALTKQETSSPPSGEVSTAPRRATINISTHMSDNIFDHLLGRGREVDMVQAVKESPRSRDNIRFSVMDSSVEYWDQDGMIRRSATITKRMNLRGIPVPNALDVDAYLKRVNANVPDRHETSPPSPTKAQVDNAVAASVGAKKNHIKQVDDALLRSLQECYKTPPSQTNKLALVEAKHTAVTPSKLLQYVDCDGNIRQMRRAGHDTPLSEPPPPTPNTTPVGATTVL</sequence>
<keyword evidence="3" id="KW-1185">Reference proteome</keyword>
<feature type="region of interest" description="Disordered" evidence="1">
    <location>
        <begin position="1"/>
        <end position="49"/>
    </location>
</feature>
<name>A0A6G0WPN9_9STRA</name>